<dbReference type="OrthoDB" id="9781481at2"/>
<dbReference type="GO" id="GO:0016887">
    <property type="term" value="F:ATP hydrolysis activity"/>
    <property type="evidence" value="ECO:0007669"/>
    <property type="project" value="InterPro"/>
</dbReference>
<dbReference type="GO" id="GO:0005524">
    <property type="term" value="F:ATP binding"/>
    <property type="evidence" value="ECO:0007669"/>
    <property type="project" value="InterPro"/>
</dbReference>
<reference evidence="4 5" key="1">
    <citation type="journal article" date="2019" name="Gut">
        <title>Antibiotics-induced monodominance of a novel gut bacterial order.</title>
        <authorList>
            <person name="Hildebrand F."/>
            <person name="Moitinho-Silva L."/>
            <person name="Blasche S."/>
            <person name="Jahn M.T."/>
            <person name="Gossmann T.I."/>
            <person name="Heuerta-Cepas J."/>
            <person name="Hercog R."/>
            <person name="Luetge M."/>
            <person name="Bahram M."/>
            <person name="Pryszlak A."/>
            <person name="Alves R.J."/>
            <person name="Waszak S.M."/>
            <person name="Zhu A."/>
            <person name="Ye L."/>
            <person name="Costea P.I."/>
            <person name="Aalvink S."/>
            <person name="Belzer C."/>
            <person name="Forslund S.K."/>
            <person name="Sunagawa S."/>
            <person name="Hentschel U."/>
            <person name="Merten C."/>
            <person name="Patil K.R."/>
            <person name="Benes V."/>
            <person name="Bork P."/>
        </authorList>
    </citation>
    <scope>NUCLEOTIDE SEQUENCE [LARGE SCALE GENOMIC DNA]</scope>
    <source>
        <strain evidence="4 5">HDS1380</strain>
    </source>
</reference>
<feature type="transmembrane region" description="Helical" evidence="2">
    <location>
        <begin position="72"/>
        <end position="96"/>
    </location>
</feature>
<accession>A0A4Q2KDV1</accession>
<keyword evidence="1" id="KW-0175">Coiled coil</keyword>
<dbReference type="Gene3D" id="3.40.50.300">
    <property type="entry name" value="P-loop containing nucleotide triphosphate hydrolases"/>
    <property type="match status" value="1"/>
</dbReference>
<keyword evidence="5" id="KW-1185">Reference proteome</keyword>
<name>A0A4Q2KDV1_9FIRM</name>
<evidence type="ECO:0000313" key="5">
    <source>
        <dbReference type="Proteomes" id="UP000291269"/>
    </source>
</evidence>
<dbReference type="InterPro" id="IPR027417">
    <property type="entry name" value="P-loop_NTPase"/>
</dbReference>
<comment type="caution">
    <text evidence="4">The sequence shown here is derived from an EMBL/GenBank/DDBJ whole genome shotgun (WGS) entry which is preliminary data.</text>
</comment>
<organism evidence="4 5">
    <name type="scientific">Candidatus Borkfalkia ceftriaxoniphila</name>
    <dbReference type="NCBI Taxonomy" id="2508949"/>
    <lineage>
        <taxon>Bacteria</taxon>
        <taxon>Bacillati</taxon>
        <taxon>Bacillota</taxon>
        <taxon>Clostridia</taxon>
        <taxon>Christensenellales</taxon>
        <taxon>Christensenellaceae</taxon>
        <taxon>Candidatus Borkfalkia</taxon>
    </lineage>
</organism>
<dbReference type="EMBL" id="SDOZ01000002">
    <property type="protein sequence ID" value="RXZ62209.1"/>
    <property type="molecule type" value="Genomic_DNA"/>
</dbReference>
<keyword evidence="2" id="KW-0812">Transmembrane</keyword>
<dbReference type="Pfam" id="PF07728">
    <property type="entry name" value="AAA_5"/>
    <property type="match status" value="1"/>
</dbReference>
<keyword evidence="2" id="KW-1133">Transmembrane helix</keyword>
<feature type="domain" description="ATPase dynein-related AAA" evidence="3">
    <location>
        <begin position="188"/>
        <end position="338"/>
    </location>
</feature>
<dbReference type="AlphaFoldDB" id="A0A4Q2KDV1"/>
<proteinExistence type="predicted"/>
<evidence type="ECO:0000313" key="4">
    <source>
        <dbReference type="EMBL" id="RXZ62209.1"/>
    </source>
</evidence>
<protein>
    <recommendedName>
        <fullName evidence="3">ATPase dynein-related AAA domain-containing protein</fullName>
    </recommendedName>
</protein>
<evidence type="ECO:0000256" key="1">
    <source>
        <dbReference type="SAM" id="Coils"/>
    </source>
</evidence>
<feature type="coiled-coil region" evidence="1">
    <location>
        <begin position="363"/>
        <end position="390"/>
    </location>
</feature>
<feature type="transmembrane region" description="Helical" evidence="2">
    <location>
        <begin position="38"/>
        <end position="60"/>
    </location>
</feature>
<evidence type="ECO:0000256" key="2">
    <source>
        <dbReference type="SAM" id="Phobius"/>
    </source>
</evidence>
<dbReference type="Proteomes" id="UP000291269">
    <property type="component" value="Unassembled WGS sequence"/>
</dbReference>
<dbReference type="SUPFAM" id="SSF52540">
    <property type="entry name" value="P-loop containing nucleoside triphosphate hydrolases"/>
    <property type="match status" value="1"/>
</dbReference>
<gene>
    <name evidence="4" type="ORF">ESZ91_07390</name>
</gene>
<evidence type="ECO:0000259" key="3">
    <source>
        <dbReference type="Pfam" id="PF07728"/>
    </source>
</evidence>
<sequence>MEKDQKADPRGTFAFFGGKERRRMNMKNLKLPKLKKKYFAVLIAIAAVVVLMGISMGLYFSSSAAPETSEGGAIAVVALLILVPILLGGLLAVLYLNRKEEPEPLQIVAETVEQTKTEVKKTNRRRFDGLCRIDEEKTRYAGGEFNGRIGLKEFCETFRDYAAGKLRLYYEIEDIRRFIAGMAVSHILILQGMSGTGKTSLAFAFGEFLGNTSTVIPVQPMWKERTDLIGYYNEFTKRFNETDLLKKIYEANYSEQIYITVLDEMNIARVEYYFAEFLSLLELPNAEERLLTVVSDEWKNDPKQLKDGHVRLPENMWFIGTANNDDSTFAISDKVYDRAMVLDLDKKAQAFSAERPEGVKITAKRFKELVKEAQEEYGLTERNRRRLRQLDDFMTEHFRVTFGNRIRYQIERYVPAYVACGGEELNALDDILAKKVMRKLGMQNPVYLRNNAENLCRYMDELFGEENLSQCKEIVRRLGRSA</sequence>
<dbReference type="InterPro" id="IPR011704">
    <property type="entry name" value="ATPase_dyneun-rel_AAA"/>
</dbReference>
<keyword evidence="2" id="KW-0472">Membrane</keyword>